<dbReference type="Pfam" id="PF00847">
    <property type="entry name" value="AP2"/>
    <property type="match status" value="1"/>
</dbReference>
<evidence type="ECO:0000256" key="6">
    <source>
        <dbReference type="ARBA" id="ARBA00023242"/>
    </source>
</evidence>
<dbReference type="InterPro" id="IPR001471">
    <property type="entry name" value="AP2/ERF_dom"/>
</dbReference>
<dbReference type="PANTHER" id="PTHR31194:SF140">
    <property type="entry name" value="ETHYLENE-RESPONSIVE TRANSCRIPTION FACTOR CRF2"/>
    <property type="match status" value="1"/>
</dbReference>
<keyword evidence="2" id="KW-0611">Plant defense</keyword>
<reference evidence="9 10" key="1">
    <citation type="submission" date="2024-06" db="EMBL/GenBank/DDBJ databases">
        <title>A chromosome level genome sequence of Diviner's sage (Salvia divinorum).</title>
        <authorList>
            <person name="Ford S.A."/>
            <person name="Ro D.-K."/>
            <person name="Ness R.W."/>
            <person name="Phillips M.A."/>
        </authorList>
    </citation>
    <scope>NUCLEOTIDE SEQUENCE [LARGE SCALE GENOMIC DNA]</scope>
    <source>
        <strain evidence="9">SAF-2024a</strain>
        <tissue evidence="9">Leaf</tissue>
    </source>
</reference>
<sequence>MDIANLRPLKHTVHTKIIKKAVKPPPIPQPHDPRARTIKISVMDPDATDSSSDEEELLFPRRRVKKYVSEIRIETANADSTSRKRAADTAHSSKPKQPLPKQPAPLAEGECRKFRGVRRRPWGKWAAEIRDPCKKIRLWLGTYDTAEEAAMVYDNAAIKLRGPDALTNFAVPTTKDNNVPSCDDDSVSSYDFQSRSSPASVLRFRSSPTSCEDTSPSASKFTDEEVCRETKDHVVTSAMLPDDCADSLPMTTDFLDDFFNFDTQDQTLLFEETNNIGGDCAITGAGDNFPVDDVLGVADFNDSSLDEFDFGELKYEFPGLFKDSFQDHCIGEVKCSSQDEVGAVQNMSEFVGFNDSLFPEYSGDFDVQTSGISLLGLEDDFSQDNLFDMFADVVEVS</sequence>
<protein>
    <submittedName>
        <fullName evidence="9">Ethylene-responsive transcription factor CRF4-like</fullName>
    </submittedName>
</protein>
<dbReference type="PANTHER" id="PTHR31194">
    <property type="entry name" value="SHN SHINE , DNA BINDING / TRANSCRIPTION FACTOR"/>
    <property type="match status" value="1"/>
</dbReference>
<gene>
    <name evidence="9" type="ORF">AAHA92_18632</name>
</gene>
<dbReference type="GO" id="GO:0006952">
    <property type="term" value="P:defense response"/>
    <property type="evidence" value="ECO:0007669"/>
    <property type="project" value="UniProtKB-KW"/>
</dbReference>
<dbReference type="InterPro" id="IPR036955">
    <property type="entry name" value="AP2/ERF_dom_sf"/>
</dbReference>
<dbReference type="AlphaFoldDB" id="A0ABD1H2Q3"/>
<proteinExistence type="predicted"/>
<dbReference type="Gene3D" id="3.30.730.10">
    <property type="entry name" value="AP2/ERF domain"/>
    <property type="match status" value="1"/>
</dbReference>
<evidence type="ECO:0000256" key="4">
    <source>
        <dbReference type="ARBA" id="ARBA00023125"/>
    </source>
</evidence>
<evidence type="ECO:0000313" key="10">
    <source>
        <dbReference type="Proteomes" id="UP001567538"/>
    </source>
</evidence>
<feature type="region of interest" description="Disordered" evidence="7">
    <location>
        <begin position="76"/>
        <end position="111"/>
    </location>
</feature>
<dbReference type="SMART" id="SM00380">
    <property type="entry name" value="AP2"/>
    <property type="match status" value="1"/>
</dbReference>
<accession>A0ABD1H2Q3</accession>
<dbReference type="PRINTS" id="PR00367">
    <property type="entry name" value="ETHRSPELEMNT"/>
</dbReference>
<comment type="caution">
    <text evidence="9">The sequence shown here is derived from an EMBL/GenBank/DDBJ whole genome shotgun (WGS) entry which is preliminary data.</text>
</comment>
<evidence type="ECO:0000259" key="8">
    <source>
        <dbReference type="PROSITE" id="PS51032"/>
    </source>
</evidence>
<dbReference type="EMBL" id="JBEAFC010000007">
    <property type="protein sequence ID" value="KAL1550702.1"/>
    <property type="molecule type" value="Genomic_DNA"/>
</dbReference>
<keyword evidence="4" id="KW-0238">DNA-binding</keyword>
<dbReference type="CDD" id="cd00018">
    <property type="entry name" value="AP2"/>
    <property type="match status" value="1"/>
</dbReference>
<dbReference type="SUPFAM" id="SSF54171">
    <property type="entry name" value="DNA-binding domain"/>
    <property type="match status" value="1"/>
</dbReference>
<evidence type="ECO:0000256" key="5">
    <source>
        <dbReference type="ARBA" id="ARBA00023163"/>
    </source>
</evidence>
<dbReference type="GO" id="GO:0003677">
    <property type="term" value="F:DNA binding"/>
    <property type="evidence" value="ECO:0007669"/>
    <property type="project" value="UniProtKB-KW"/>
</dbReference>
<evidence type="ECO:0000256" key="2">
    <source>
        <dbReference type="ARBA" id="ARBA00022821"/>
    </source>
</evidence>
<dbReference type="FunFam" id="3.30.730.10:FF:000001">
    <property type="entry name" value="Ethylene-responsive transcription factor 2"/>
    <property type="match status" value="1"/>
</dbReference>
<name>A0ABD1H2Q3_SALDI</name>
<dbReference type="GO" id="GO:0005634">
    <property type="term" value="C:nucleus"/>
    <property type="evidence" value="ECO:0007669"/>
    <property type="project" value="UniProtKB-SubCell"/>
</dbReference>
<dbReference type="PROSITE" id="PS51032">
    <property type="entry name" value="AP2_ERF"/>
    <property type="match status" value="1"/>
</dbReference>
<organism evidence="9 10">
    <name type="scientific">Salvia divinorum</name>
    <name type="common">Maria pastora</name>
    <name type="synonym">Diviner's sage</name>
    <dbReference type="NCBI Taxonomy" id="28513"/>
    <lineage>
        <taxon>Eukaryota</taxon>
        <taxon>Viridiplantae</taxon>
        <taxon>Streptophyta</taxon>
        <taxon>Embryophyta</taxon>
        <taxon>Tracheophyta</taxon>
        <taxon>Spermatophyta</taxon>
        <taxon>Magnoliopsida</taxon>
        <taxon>eudicotyledons</taxon>
        <taxon>Gunneridae</taxon>
        <taxon>Pentapetalae</taxon>
        <taxon>asterids</taxon>
        <taxon>lamiids</taxon>
        <taxon>Lamiales</taxon>
        <taxon>Lamiaceae</taxon>
        <taxon>Nepetoideae</taxon>
        <taxon>Mentheae</taxon>
        <taxon>Salviinae</taxon>
        <taxon>Salvia</taxon>
        <taxon>Salvia subgen. Calosphace</taxon>
    </lineage>
</organism>
<comment type="subcellular location">
    <subcellularLocation>
        <location evidence="1">Nucleus</location>
    </subcellularLocation>
</comment>
<keyword evidence="5" id="KW-0804">Transcription</keyword>
<feature type="domain" description="AP2/ERF" evidence="8">
    <location>
        <begin position="113"/>
        <end position="170"/>
    </location>
</feature>
<evidence type="ECO:0000256" key="1">
    <source>
        <dbReference type="ARBA" id="ARBA00004123"/>
    </source>
</evidence>
<dbReference type="InterPro" id="IPR016177">
    <property type="entry name" value="DNA-bd_dom_sf"/>
</dbReference>
<evidence type="ECO:0000313" key="9">
    <source>
        <dbReference type="EMBL" id="KAL1550702.1"/>
    </source>
</evidence>
<keyword evidence="10" id="KW-1185">Reference proteome</keyword>
<dbReference type="Proteomes" id="UP001567538">
    <property type="component" value="Unassembled WGS sequence"/>
</dbReference>
<keyword evidence="3" id="KW-0805">Transcription regulation</keyword>
<dbReference type="InterPro" id="IPR050913">
    <property type="entry name" value="AP2/ERF_ERF"/>
</dbReference>
<evidence type="ECO:0000256" key="7">
    <source>
        <dbReference type="SAM" id="MobiDB-lite"/>
    </source>
</evidence>
<evidence type="ECO:0000256" key="3">
    <source>
        <dbReference type="ARBA" id="ARBA00023015"/>
    </source>
</evidence>
<keyword evidence="6" id="KW-0539">Nucleus</keyword>